<dbReference type="SUPFAM" id="SSF53474">
    <property type="entry name" value="alpha/beta-Hydrolases"/>
    <property type="match status" value="1"/>
</dbReference>
<feature type="signal peptide" evidence="1">
    <location>
        <begin position="1"/>
        <end position="23"/>
    </location>
</feature>
<evidence type="ECO:0000313" key="2">
    <source>
        <dbReference type="EMBL" id="MBZ1351061.1"/>
    </source>
</evidence>
<name>A0A953ND69_9BURK</name>
<dbReference type="GO" id="GO:0016787">
    <property type="term" value="F:hydrolase activity"/>
    <property type="evidence" value="ECO:0007669"/>
    <property type="project" value="UniProtKB-KW"/>
</dbReference>
<keyword evidence="2" id="KW-0378">Hydrolase</keyword>
<dbReference type="AlphaFoldDB" id="A0A953ND69"/>
<keyword evidence="3" id="KW-1185">Reference proteome</keyword>
<evidence type="ECO:0000256" key="1">
    <source>
        <dbReference type="SAM" id="SignalP"/>
    </source>
</evidence>
<organism evidence="2 3">
    <name type="scientific">Zwartia hollandica</name>
    <dbReference type="NCBI Taxonomy" id="324606"/>
    <lineage>
        <taxon>Bacteria</taxon>
        <taxon>Pseudomonadati</taxon>
        <taxon>Pseudomonadota</taxon>
        <taxon>Betaproteobacteria</taxon>
        <taxon>Burkholderiales</taxon>
        <taxon>Alcaligenaceae</taxon>
        <taxon>Zwartia</taxon>
    </lineage>
</organism>
<gene>
    <name evidence="2" type="ORF">KZZ10_10425</name>
</gene>
<dbReference type="Gene3D" id="3.40.50.1820">
    <property type="entry name" value="alpha/beta hydrolase"/>
    <property type="match status" value="1"/>
</dbReference>
<comment type="caution">
    <text evidence="2">The sequence shown here is derived from an EMBL/GenBank/DDBJ whole genome shotgun (WGS) entry which is preliminary data.</text>
</comment>
<dbReference type="Proteomes" id="UP000739565">
    <property type="component" value="Unassembled WGS sequence"/>
</dbReference>
<keyword evidence="1" id="KW-0732">Signal</keyword>
<evidence type="ECO:0000313" key="3">
    <source>
        <dbReference type="Proteomes" id="UP000739565"/>
    </source>
</evidence>
<sequence>MKHVLLQISLLLGLGIASAPSQAAQDCVVILMHGKWGGPKSPYLKVLADKIEPTCKVELRDMPWSRFRNYDQTYENALRDIEQAVKRYRDGGYKKVLIAGQSFGANAAMAYQAYIGDADGIIALSPGHAPQYMYTSGITQQAISDARQAVASGSTDKTINMTDFNQGQRKDFQIRADVLLSYFEPDGLGNMARTAAEFKRPTPFLWVIGTHDILYREGKGYAFDKVPKLPGNKYLVVNATHATAPEVASDQVVEWIKEVLR</sequence>
<dbReference type="InterPro" id="IPR029058">
    <property type="entry name" value="AB_hydrolase_fold"/>
</dbReference>
<dbReference type="EMBL" id="JAHXRI010000007">
    <property type="protein sequence ID" value="MBZ1351061.1"/>
    <property type="molecule type" value="Genomic_DNA"/>
</dbReference>
<proteinExistence type="predicted"/>
<reference evidence="2" key="1">
    <citation type="submission" date="2021-07" db="EMBL/GenBank/DDBJ databases">
        <title>New genus and species of the family Alcaligenaceae.</title>
        <authorList>
            <person name="Hahn M.W."/>
        </authorList>
    </citation>
    <scope>NUCLEOTIDE SEQUENCE</scope>
    <source>
        <strain evidence="2">LF4-65</strain>
    </source>
</reference>
<protein>
    <submittedName>
        <fullName evidence="2">Alpha/beta hydrolase</fullName>
    </submittedName>
</protein>
<feature type="chain" id="PRO_5036729862" evidence="1">
    <location>
        <begin position="24"/>
        <end position="261"/>
    </location>
</feature>
<accession>A0A953ND69</accession>
<dbReference type="RefSeq" id="WP_259661462.1">
    <property type="nucleotide sequence ID" value="NZ_JAHXRI010000007.1"/>
</dbReference>